<dbReference type="InterPro" id="IPR042564">
    <property type="entry name" value="CRISPR-Cas6/Csy4_sf"/>
</dbReference>
<dbReference type="GO" id="GO:0004519">
    <property type="term" value="F:endonuclease activity"/>
    <property type="evidence" value="ECO:0007669"/>
    <property type="project" value="InterPro"/>
</dbReference>
<dbReference type="Gene3D" id="3.30.70.2540">
    <property type="entry name" value="CRISPR-associated endoribonuclease Cas6/Csy4"/>
    <property type="match status" value="1"/>
</dbReference>
<accession>A0A5R8M8R3</accession>
<dbReference type="InterPro" id="IPR013396">
    <property type="entry name" value="CRISPR-assoc_prot_Csy4"/>
</dbReference>
<organism evidence="1 2">
    <name type="scientific">Halomonas urmiana</name>
    <dbReference type="NCBI Taxonomy" id="490901"/>
    <lineage>
        <taxon>Bacteria</taxon>
        <taxon>Pseudomonadati</taxon>
        <taxon>Pseudomonadota</taxon>
        <taxon>Gammaproteobacteria</taxon>
        <taxon>Oceanospirillales</taxon>
        <taxon>Halomonadaceae</taxon>
        <taxon>Halomonas</taxon>
    </lineage>
</organism>
<dbReference type="Pfam" id="PF09618">
    <property type="entry name" value="Cas_Csy4"/>
    <property type="match status" value="1"/>
</dbReference>
<sequence length="96" mass="10760">MSTNAGQDQLKRAKRRALERGEAFQAEKLANQREVECFHSSFMESSSTGQSFMLHIQMEAGATYMEKRVAGKVFNSYGLATNQEFRGTVPIRALVP</sequence>
<dbReference type="GO" id="GO:0043571">
    <property type="term" value="P:maintenance of CRISPR repeat elements"/>
    <property type="evidence" value="ECO:0007669"/>
    <property type="project" value="InterPro"/>
</dbReference>
<evidence type="ECO:0000313" key="1">
    <source>
        <dbReference type="EMBL" id="TLF45897.1"/>
    </source>
</evidence>
<dbReference type="OrthoDB" id="6104063at2"/>
<name>A0A5R8M8R3_9GAMM</name>
<reference evidence="1 2" key="1">
    <citation type="journal article" date="2007" name="Int. J. Syst. Evol. Microbiol.">
        <title>Halomonas saccharevitans sp. nov., Halomonas arcis sp. nov. and Halomonas subterranea sp. nov., halophilic bacteria isolated from hypersaline environments of China.</title>
        <authorList>
            <person name="Xu X.W."/>
            <person name="Wu Y.H."/>
            <person name="Zhou Z."/>
            <person name="Wang C.S."/>
            <person name="Zhou Y.G."/>
            <person name="Zhang H.B."/>
            <person name="Wang Y."/>
            <person name="Wu M."/>
        </authorList>
    </citation>
    <scope>NUCLEOTIDE SEQUENCE [LARGE SCALE GENOMIC DNA]</scope>
    <source>
        <strain evidence="1 2">TBZ3</strain>
    </source>
</reference>
<dbReference type="Proteomes" id="UP000306973">
    <property type="component" value="Unassembled WGS sequence"/>
</dbReference>
<dbReference type="EMBL" id="VBUI01000040">
    <property type="protein sequence ID" value="TLF45897.1"/>
    <property type="molecule type" value="Genomic_DNA"/>
</dbReference>
<keyword evidence="2" id="KW-1185">Reference proteome</keyword>
<evidence type="ECO:0000313" key="2">
    <source>
        <dbReference type="Proteomes" id="UP000306973"/>
    </source>
</evidence>
<dbReference type="RefSeq" id="WP_138182856.1">
    <property type="nucleotide sequence ID" value="NZ_VBUI01000040.1"/>
</dbReference>
<proteinExistence type="predicted"/>
<comment type="caution">
    <text evidence="1">The sequence shown here is derived from an EMBL/GenBank/DDBJ whole genome shotgun (WGS) entry which is preliminary data.</text>
</comment>
<dbReference type="AlphaFoldDB" id="A0A5R8M8R3"/>
<protein>
    <submittedName>
        <fullName evidence="1">Type I-F CRISPR-associated endoribonuclease Cas6/Csy4</fullName>
    </submittedName>
</protein>
<gene>
    <name evidence="1" type="ORF">FEI13_17855</name>
</gene>